<sequence>MQYPTIPISEVQHESTAPIININDNNSIELDKIIDKMAYGNGQPSESILSTPSSANRSVIPGWLGLPVPLTPYNCDVMDRTLADWSRLLNSACAIISTLNMGLYQRGSMAEVGSVLHHTRHLANRLEILASHYHSLALRPNPNLPPRLVLRDWHVFWNCIGVSNVFQGLLQLTYMPALFIVCDHIQQMSARNWTTTEALSIILEVLQLLTDIMDQFGTFFNYVGLENFVCITGSSTLACQLQGCIITGTLDEWVANHIPESPALATPSARIFEYVPDDNPASELLASDLPLAGPDPEQKAMYTQLLQQAFGHIKVRSPHGYLGSLCLRVTTPGPPFQEKIPSESDPGGNKPAKWHLVWMGIWDMAQCTFDMTMEALEASQLPVVMSLDIFGDQMFRSLTSDRLAWLFWKR</sequence>
<name>F0XBJ7_GROCL</name>
<dbReference type="OrthoDB" id="3886018at2759"/>
<dbReference type="HOGENOM" id="CLU_670946_0_0_1"/>
<keyword evidence="2" id="KW-1185">Reference proteome</keyword>
<dbReference type="GeneID" id="25978643"/>
<protein>
    <submittedName>
        <fullName evidence="1">Uncharacterized protein</fullName>
    </submittedName>
</protein>
<organism evidence="2">
    <name type="scientific">Grosmannia clavigera (strain kw1407 / UAMH 11150)</name>
    <name type="common">Blue stain fungus</name>
    <name type="synonym">Graphiocladiella clavigera</name>
    <dbReference type="NCBI Taxonomy" id="655863"/>
    <lineage>
        <taxon>Eukaryota</taxon>
        <taxon>Fungi</taxon>
        <taxon>Dikarya</taxon>
        <taxon>Ascomycota</taxon>
        <taxon>Pezizomycotina</taxon>
        <taxon>Sordariomycetes</taxon>
        <taxon>Sordariomycetidae</taxon>
        <taxon>Ophiostomatales</taxon>
        <taxon>Ophiostomataceae</taxon>
        <taxon>Leptographium</taxon>
    </lineage>
</organism>
<dbReference type="EMBL" id="GL629756">
    <property type="protein sequence ID" value="EFX05070.1"/>
    <property type="molecule type" value="Genomic_DNA"/>
</dbReference>
<accession>F0XBJ7</accession>
<evidence type="ECO:0000313" key="1">
    <source>
        <dbReference type="EMBL" id="EFX05070.1"/>
    </source>
</evidence>
<gene>
    <name evidence="1" type="ORF">CMQ_5332</name>
</gene>
<dbReference type="AlphaFoldDB" id="F0XBJ7"/>
<evidence type="ECO:0000313" key="2">
    <source>
        <dbReference type="Proteomes" id="UP000007796"/>
    </source>
</evidence>
<dbReference type="RefSeq" id="XP_014174552.1">
    <property type="nucleotide sequence ID" value="XM_014319077.1"/>
</dbReference>
<reference evidence="1 2" key="1">
    <citation type="journal article" date="2011" name="Proc. Natl. Acad. Sci. U.S.A.">
        <title>Genome and transcriptome analyses of the mountain pine beetle-fungal symbiont Grosmannia clavigera, a lodgepole pine pathogen.</title>
        <authorList>
            <person name="DiGuistini S."/>
            <person name="Wang Y."/>
            <person name="Liao N.Y."/>
            <person name="Taylor G."/>
            <person name="Tanguay P."/>
            <person name="Feau N."/>
            <person name="Henrissat B."/>
            <person name="Chan S.K."/>
            <person name="Hesse-Orce U."/>
            <person name="Alamouti S.M."/>
            <person name="Tsui C.K.M."/>
            <person name="Docking R.T."/>
            <person name="Levasseur A."/>
            <person name="Haridas S."/>
            <person name="Robertson G."/>
            <person name="Birol I."/>
            <person name="Holt R.A."/>
            <person name="Marra M.A."/>
            <person name="Hamelin R.C."/>
            <person name="Hirst M."/>
            <person name="Jones S.J.M."/>
            <person name="Bohlmann J."/>
            <person name="Breuil C."/>
        </authorList>
    </citation>
    <scope>NUCLEOTIDE SEQUENCE [LARGE SCALE GENOMIC DNA]</scope>
    <source>
        <strain evidence="2">kw1407 / UAMH 11150</strain>
    </source>
</reference>
<dbReference type="InParanoid" id="F0XBJ7"/>
<proteinExistence type="predicted"/>
<dbReference type="Proteomes" id="UP000007796">
    <property type="component" value="Unassembled WGS sequence"/>
</dbReference>